<accession>A0ABS6H1Z7</accession>
<organism evidence="2 3">
    <name type="scientific">Falsiroseomonas oleicola</name>
    <dbReference type="NCBI Taxonomy" id="2801474"/>
    <lineage>
        <taxon>Bacteria</taxon>
        <taxon>Pseudomonadati</taxon>
        <taxon>Pseudomonadota</taxon>
        <taxon>Alphaproteobacteria</taxon>
        <taxon>Acetobacterales</taxon>
        <taxon>Roseomonadaceae</taxon>
        <taxon>Falsiroseomonas</taxon>
    </lineage>
</organism>
<keyword evidence="3" id="KW-1185">Reference proteome</keyword>
<evidence type="ECO:0000313" key="3">
    <source>
        <dbReference type="Proteomes" id="UP000689967"/>
    </source>
</evidence>
<comment type="caution">
    <text evidence="2">The sequence shown here is derived from an EMBL/GenBank/DDBJ whole genome shotgun (WGS) entry which is preliminary data.</text>
</comment>
<proteinExistence type="predicted"/>
<name>A0ABS6H1Z7_9PROT</name>
<feature type="transmembrane region" description="Helical" evidence="1">
    <location>
        <begin position="25"/>
        <end position="47"/>
    </location>
</feature>
<evidence type="ECO:0000313" key="2">
    <source>
        <dbReference type="EMBL" id="MBU8542687.1"/>
    </source>
</evidence>
<protein>
    <recommendedName>
        <fullName evidence="4">HEAT repeat domain-containing protein</fullName>
    </recommendedName>
</protein>
<sequence>MGLAPLLVGLTLTQAVVALLLGLGWWGAALALHLACCLALPLIRPILPEEGWSGAVARLLLALLPGLGPLAVLGALAALALGMPRRLRAAVPPLPEDPLDARLEALATARPGTLPDGLLLESLADVLRWGHAGQKARALDIAADPARPAGAALLRLALGDPDPAVRARAEALRPAVEQRLLDRAEVLHAAARGAAGAEGLATQRALARALDRAALSGLLEPAAADAARAEAAGLWQALAESAGPAGDAEAEAALGRALLALGDLPAARLALDAAVMRGAAGEARLAWLAECLFRARDFAALEALVQRWRPALEHASRRGATGPEAGAWRLWLSATQR</sequence>
<dbReference type="RefSeq" id="WP_216872987.1">
    <property type="nucleotide sequence ID" value="NZ_JAERQM010000001.1"/>
</dbReference>
<keyword evidence="1" id="KW-1133">Transmembrane helix</keyword>
<reference evidence="2 3" key="1">
    <citation type="submission" date="2021-01" db="EMBL/GenBank/DDBJ databases">
        <title>Roseomonas sp. nov, a bacterium isolated from an oil production mixture in Yumen Oilfield.</title>
        <authorList>
            <person name="Wu D."/>
        </authorList>
    </citation>
    <scope>NUCLEOTIDE SEQUENCE [LARGE SCALE GENOMIC DNA]</scope>
    <source>
        <strain evidence="2 3">ROY-5-3</strain>
    </source>
</reference>
<keyword evidence="1" id="KW-0812">Transmembrane</keyword>
<dbReference type="EMBL" id="JAERQM010000001">
    <property type="protein sequence ID" value="MBU8542687.1"/>
    <property type="molecule type" value="Genomic_DNA"/>
</dbReference>
<evidence type="ECO:0008006" key="4">
    <source>
        <dbReference type="Google" id="ProtNLM"/>
    </source>
</evidence>
<keyword evidence="1" id="KW-0472">Membrane</keyword>
<gene>
    <name evidence="2" type="ORF">JJQ90_03170</name>
</gene>
<dbReference type="Proteomes" id="UP000689967">
    <property type="component" value="Unassembled WGS sequence"/>
</dbReference>
<feature type="transmembrane region" description="Helical" evidence="1">
    <location>
        <begin position="59"/>
        <end position="83"/>
    </location>
</feature>
<evidence type="ECO:0000256" key="1">
    <source>
        <dbReference type="SAM" id="Phobius"/>
    </source>
</evidence>